<comment type="similarity">
    <text evidence="2 5">Belongs to the RecX family.</text>
</comment>
<dbReference type="Pfam" id="PF02631">
    <property type="entry name" value="RecX_HTH2"/>
    <property type="match status" value="1"/>
</dbReference>
<comment type="caution">
    <text evidence="9">The sequence shown here is derived from an EMBL/GenBank/DDBJ whole genome shotgun (WGS) entry which is preliminary data.</text>
</comment>
<dbReference type="Gene3D" id="1.10.10.10">
    <property type="entry name" value="Winged helix-like DNA-binding domain superfamily/Winged helix DNA-binding domain"/>
    <property type="match status" value="1"/>
</dbReference>
<dbReference type="Proteomes" id="UP000642107">
    <property type="component" value="Unassembled WGS sequence"/>
</dbReference>
<dbReference type="EMBL" id="JACZDF010000004">
    <property type="protein sequence ID" value="MBD9699668.1"/>
    <property type="molecule type" value="Genomic_DNA"/>
</dbReference>
<dbReference type="HAMAP" id="MF_01114">
    <property type="entry name" value="RecX"/>
    <property type="match status" value="1"/>
</dbReference>
<dbReference type="PANTHER" id="PTHR33602">
    <property type="entry name" value="REGULATORY PROTEIN RECX FAMILY PROTEIN"/>
    <property type="match status" value="1"/>
</dbReference>
<evidence type="ECO:0000259" key="7">
    <source>
        <dbReference type="Pfam" id="PF02631"/>
    </source>
</evidence>
<proteinExistence type="inferred from homology"/>
<sequence length="208" mass="22684">MGRAPHDEHDDADEQGTEGTDGPAGRLDAGSVRGGSRRPATDLEIEDAAREYLLRSLTAAARSRQQLASGLAKRDVPEDVAERLLDRFEEVGLVDDAALAQAIVRSRSQETGAARRRIASELRRKGFTDDVAHDALAQVDDEDERRSAYDLARVRARRLVSLDRDVALRRLVGFLGRKGYPPSLCLDAARAGLEGAMDERSTVHDAQG</sequence>
<evidence type="ECO:0000256" key="2">
    <source>
        <dbReference type="ARBA" id="ARBA00009695"/>
    </source>
</evidence>
<dbReference type="InterPro" id="IPR036388">
    <property type="entry name" value="WH-like_DNA-bd_sf"/>
</dbReference>
<reference evidence="9 10" key="1">
    <citation type="submission" date="2020-09" db="EMBL/GenBank/DDBJ databases">
        <title>Flavimobilis rhizosphaerae sp. nov., isolated from rhizosphere soil of Spartina alterniflora.</title>
        <authorList>
            <person name="Hanqin C."/>
        </authorList>
    </citation>
    <scope>NUCLEOTIDE SEQUENCE [LARGE SCALE GENOMIC DNA]</scope>
    <source>
        <strain evidence="9 10">GY 10621</strain>
    </source>
</reference>
<feature type="region of interest" description="Disordered" evidence="6">
    <location>
        <begin position="1"/>
        <end position="43"/>
    </location>
</feature>
<gene>
    <name evidence="5" type="primary">recX</name>
    <name evidence="9" type="ORF">IGS67_09230</name>
</gene>
<evidence type="ECO:0000256" key="1">
    <source>
        <dbReference type="ARBA" id="ARBA00004496"/>
    </source>
</evidence>
<evidence type="ECO:0000256" key="3">
    <source>
        <dbReference type="ARBA" id="ARBA00018111"/>
    </source>
</evidence>
<keyword evidence="4 5" id="KW-0963">Cytoplasm</keyword>
<accession>A0ABR9DRD5</accession>
<comment type="subcellular location">
    <subcellularLocation>
        <location evidence="1 5">Cytoplasm</location>
    </subcellularLocation>
</comment>
<keyword evidence="10" id="KW-1185">Reference proteome</keyword>
<feature type="domain" description="RecX first three-helical" evidence="8">
    <location>
        <begin position="49"/>
        <end position="87"/>
    </location>
</feature>
<evidence type="ECO:0000313" key="9">
    <source>
        <dbReference type="EMBL" id="MBD9699668.1"/>
    </source>
</evidence>
<evidence type="ECO:0000256" key="6">
    <source>
        <dbReference type="SAM" id="MobiDB-lite"/>
    </source>
</evidence>
<dbReference type="PANTHER" id="PTHR33602:SF1">
    <property type="entry name" value="REGULATORY PROTEIN RECX FAMILY PROTEIN"/>
    <property type="match status" value="1"/>
</dbReference>
<dbReference type="InterPro" id="IPR053924">
    <property type="entry name" value="RecX_HTH_2nd"/>
</dbReference>
<name>A0ABR9DRD5_9MICO</name>
<dbReference type="InterPro" id="IPR003783">
    <property type="entry name" value="Regulatory_RecX"/>
</dbReference>
<dbReference type="RefSeq" id="WP_192279916.1">
    <property type="nucleotide sequence ID" value="NZ_JACZDF010000004.1"/>
</dbReference>
<evidence type="ECO:0000313" key="10">
    <source>
        <dbReference type="Proteomes" id="UP000642107"/>
    </source>
</evidence>
<organism evidence="9 10">
    <name type="scientific">Flavimobilis rhizosphaerae</name>
    <dbReference type="NCBI Taxonomy" id="2775421"/>
    <lineage>
        <taxon>Bacteria</taxon>
        <taxon>Bacillati</taxon>
        <taxon>Actinomycetota</taxon>
        <taxon>Actinomycetes</taxon>
        <taxon>Micrococcales</taxon>
        <taxon>Jonesiaceae</taxon>
        <taxon>Flavimobilis</taxon>
    </lineage>
</organism>
<evidence type="ECO:0000256" key="5">
    <source>
        <dbReference type="HAMAP-Rule" id="MF_01114"/>
    </source>
</evidence>
<dbReference type="InterPro" id="IPR053926">
    <property type="entry name" value="RecX_HTH_1st"/>
</dbReference>
<protein>
    <recommendedName>
        <fullName evidence="3 5">Regulatory protein RecX</fullName>
    </recommendedName>
</protein>
<comment type="function">
    <text evidence="5">Modulates RecA activity.</text>
</comment>
<evidence type="ECO:0000256" key="4">
    <source>
        <dbReference type="ARBA" id="ARBA00022490"/>
    </source>
</evidence>
<evidence type="ECO:0000259" key="8">
    <source>
        <dbReference type="Pfam" id="PF21982"/>
    </source>
</evidence>
<feature type="domain" description="RecX second three-helical" evidence="7">
    <location>
        <begin position="95"/>
        <end position="136"/>
    </location>
</feature>
<dbReference type="Pfam" id="PF21982">
    <property type="entry name" value="RecX_HTH1"/>
    <property type="match status" value="1"/>
</dbReference>